<dbReference type="HAMAP" id="MF_00402">
    <property type="entry name" value="Ribosomal_bL19"/>
    <property type="match status" value="1"/>
</dbReference>
<organism evidence="7 8">
    <name type="scientific">Candidatus Portiera aleyrodidarum</name>
    <name type="common">primary endosymbiont of Bemisia tabaci</name>
    <dbReference type="NCBI Taxonomy" id="91844"/>
    <lineage>
        <taxon>Bacteria</taxon>
        <taxon>Pseudomonadati</taxon>
        <taxon>Pseudomonadota</taxon>
        <taxon>Gammaproteobacteria</taxon>
        <taxon>Candidatus Johnevansiales</taxon>
        <taxon>Candidatus Johnevansiaceae</taxon>
        <taxon>Candidatus Portiera</taxon>
    </lineage>
</organism>
<dbReference type="GO" id="GO:0006412">
    <property type="term" value="P:translation"/>
    <property type="evidence" value="ECO:0007669"/>
    <property type="project" value="UniProtKB-UniRule"/>
</dbReference>
<keyword evidence="2 5" id="KW-0689">Ribosomal protein</keyword>
<evidence type="ECO:0000256" key="6">
    <source>
        <dbReference type="RuleBase" id="RU000559"/>
    </source>
</evidence>
<gene>
    <name evidence="5 7" type="primary">rplS</name>
    <name evidence="7" type="ORF">SISI_0080</name>
</gene>
<proteinExistence type="inferred from homology"/>
<evidence type="ECO:0000256" key="2">
    <source>
        <dbReference type="ARBA" id="ARBA00022980"/>
    </source>
</evidence>
<dbReference type="Proteomes" id="UP000560980">
    <property type="component" value="Unassembled WGS sequence"/>
</dbReference>
<accession>A0A6S6S410</accession>
<dbReference type="InterPro" id="IPR008991">
    <property type="entry name" value="Translation_prot_SH3-like_sf"/>
</dbReference>
<dbReference type="GO" id="GO:0003735">
    <property type="term" value="F:structural constituent of ribosome"/>
    <property type="evidence" value="ECO:0007669"/>
    <property type="project" value="InterPro"/>
</dbReference>
<evidence type="ECO:0000256" key="4">
    <source>
        <dbReference type="ARBA" id="ARBA00035171"/>
    </source>
</evidence>
<sequence length="119" mass="13692">MSKNQLIQAIELTQMKNKINPNFIKGDTVIVQVKVIEGSIERLQAFEGIVICKRNRGLNSSFTVRKTTNGIGIERTFKTYSTSIFSVKINRKGNVRKSKLYYLRDRKGKSARIKEKILR</sequence>
<dbReference type="EMBL" id="CACTJB010000001">
    <property type="protein sequence ID" value="CAA3704725.1"/>
    <property type="molecule type" value="Genomic_DNA"/>
</dbReference>
<dbReference type="PRINTS" id="PR00061">
    <property type="entry name" value="RIBOSOMALL19"/>
</dbReference>
<dbReference type="NCBIfam" id="TIGR01024">
    <property type="entry name" value="rplS_bact"/>
    <property type="match status" value="1"/>
</dbReference>
<protein>
    <recommendedName>
        <fullName evidence="4 5">Large ribosomal subunit protein bL19</fullName>
    </recommendedName>
</protein>
<name>A0A6S6S410_9GAMM</name>
<dbReference type="PANTHER" id="PTHR15680">
    <property type="entry name" value="RIBOSOMAL PROTEIN L19"/>
    <property type="match status" value="1"/>
</dbReference>
<dbReference type="PIRSF" id="PIRSF002191">
    <property type="entry name" value="Ribosomal_L19"/>
    <property type="match status" value="1"/>
</dbReference>
<keyword evidence="3 5" id="KW-0687">Ribonucleoprotein</keyword>
<evidence type="ECO:0000313" key="8">
    <source>
        <dbReference type="Proteomes" id="UP000560980"/>
    </source>
</evidence>
<dbReference type="RefSeq" id="WP_183042876.1">
    <property type="nucleotide sequence ID" value="NZ_CACTJB010000001.1"/>
</dbReference>
<comment type="function">
    <text evidence="5 6">This protein is located at the 30S-50S ribosomal subunit interface and may play a role in the structure and function of the aminoacyl-tRNA binding site.</text>
</comment>
<dbReference type="AlphaFoldDB" id="A0A6S6S410"/>
<evidence type="ECO:0000256" key="1">
    <source>
        <dbReference type="ARBA" id="ARBA00005781"/>
    </source>
</evidence>
<dbReference type="InterPro" id="IPR001857">
    <property type="entry name" value="Ribosomal_bL19"/>
</dbReference>
<dbReference type="PANTHER" id="PTHR15680:SF9">
    <property type="entry name" value="LARGE RIBOSOMAL SUBUNIT PROTEIN BL19M"/>
    <property type="match status" value="1"/>
</dbReference>
<evidence type="ECO:0000313" key="7">
    <source>
        <dbReference type="EMBL" id="CAA3704725.1"/>
    </source>
</evidence>
<evidence type="ECO:0000256" key="5">
    <source>
        <dbReference type="HAMAP-Rule" id="MF_00402"/>
    </source>
</evidence>
<dbReference type="SUPFAM" id="SSF50104">
    <property type="entry name" value="Translation proteins SH3-like domain"/>
    <property type="match status" value="1"/>
</dbReference>
<dbReference type="Pfam" id="PF01245">
    <property type="entry name" value="Ribosomal_L19"/>
    <property type="match status" value="1"/>
</dbReference>
<comment type="similarity">
    <text evidence="1 5 6">Belongs to the bacterial ribosomal protein bL19 family.</text>
</comment>
<evidence type="ECO:0000256" key="3">
    <source>
        <dbReference type="ARBA" id="ARBA00023274"/>
    </source>
</evidence>
<reference evidence="7 8" key="1">
    <citation type="submission" date="2019-12" db="EMBL/GenBank/DDBJ databases">
        <authorList>
            <person name="Santos-Garcia D."/>
            <person name="Santos-Garcia D."/>
            <person name="Santos-Garcia D."/>
        </authorList>
    </citation>
    <scope>NUCLEOTIDE SEQUENCE [LARGE SCALE GENOMIC DNA]</scope>
    <source>
        <strain evidence="7">SiSi</strain>
    </source>
</reference>
<dbReference type="InterPro" id="IPR038657">
    <property type="entry name" value="Ribosomal_bL19_sf"/>
</dbReference>
<dbReference type="GO" id="GO:0022625">
    <property type="term" value="C:cytosolic large ribosomal subunit"/>
    <property type="evidence" value="ECO:0007669"/>
    <property type="project" value="TreeGrafter"/>
</dbReference>
<dbReference type="Gene3D" id="2.30.30.790">
    <property type="match status" value="1"/>
</dbReference>
<comment type="caution">
    <text evidence="7">The sequence shown here is derived from an EMBL/GenBank/DDBJ whole genome shotgun (WGS) entry which is preliminary data.</text>
</comment>